<gene>
    <name evidence="1" type="ORF">Patl1_02923</name>
</gene>
<sequence>MKRFQLARRNQHCHPSKSSSYGEPAALSHSKKENNFTPIKKKPAIDLAEKKRSTPKSTHKSIYFTPAREINRLTSTIIRKIDSSKVGSNAKASKDCSNPLKTPTTASVSGAAKHPLATPWSENRRTGTPHEASVSGNKTVRARWHFLPTE</sequence>
<protein>
    <submittedName>
        <fullName evidence="1">Uncharacterized protein</fullName>
    </submittedName>
</protein>
<reference evidence="2" key="1">
    <citation type="journal article" date="2023" name="G3 (Bethesda)">
        <title>Genome assembly and association tests identify interacting loci associated with vigor, precocity, and sex in interspecific pistachio rootstocks.</title>
        <authorList>
            <person name="Palmer W."/>
            <person name="Jacygrad E."/>
            <person name="Sagayaradj S."/>
            <person name="Cavanaugh K."/>
            <person name="Han R."/>
            <person name="Bertier L."/>
            <person name="Beede B."/>
            <person name="Kafkas S."/>
            <person name="Golino D."/>
            <person name="Preece J."/>
            <person name="Michelmore R."/>
        </authorList>
    </citation>
    <scope>NUCLEOTIDE SEQUENCE [LARGE SCALE GENOMIC DNA]</scope>
</reference>
<organism evidence="1 2">
    <name type="scientific">Pistacia atlantica</name>
    <dbReference type="NCBI Taxonomy" id="434234"/>
    <lineage>
        <taxon>Eukaryota</taxon>
        <taxon>Viridiplantae</taxon>
        <taxon>Streptophyta</taxon>
        <taxon>Embryophyta</taxon>
        <taxon>Tracheophyta</taxon>
        <taxon>Spermatophyta</taxon>
        <taxon>Magnoliopsida</taxon>
        <taxon>eudicotyledons</taxon>
        <taxon>Gunneridae</taxon>
        <taxon>Pentapetalae</taxon>
        <taxon>rosids</taxon>
        <taxon>malvids</taxon>
        <taxon>Sapindales</taxon>
        <taxon>Anacardiaceae</taxon>
        <taxon>Pistacia</taxon>
    </lineage>
</organism>
<dbReference type="Proteomes" id="UP001164250">
    <property type="component" value="Chromosome 1"/>
</dbReference>
<keyword evidence="2" id="KW-1185">Reference proteome</keyword>
<evidence type="ECO:0000313" key="2">
    <source>
        <dbReference type="Proteomes" id="UP001164250"/>
    </source>
</evidence>
<name>A0ACC1CDK1_9ROSI</name>
<comment type="caution">
    <text evidence="1">The sequence shown here is derived from an EMBL/GenBank/DDBJ whole genome shotgun (WGS) entry which is preliminary data.</text>
</comment>
<evidence type="ECO:0000313" key="1">
    <source>
        <dbReference type="EMBL" id="KAJ0113577.1"/>
    </source>
</evidence>
<accession>A0ACC1CDK1</accession>
<dbReference type="EMBL" id="CM047897">
    <property type="protein sequence ID" value="KAJ0113577.1"/>
    <property type="molecule type" value="Genomic_DNA"/>
</dbReference>
<proteinExistence type="predicted"/>